<sequence length="150" mass="16799">MKTSTVELAYRKRPTRVKDVRSSKRAESQKEDDYILYSGREIDASQAERLGRLSIARSALSLARSAQAERDNKSCFSVCAAGVHRFIRRYHVKNCVLIVQWVMWFSLDFEFVSALEDNAHVSTGTANAFVFASKTDNRRVGGGLFANATG</sequence>
<comment type="caution">
    <text evidence="1">The sequence shown here is derived from an EMBL/GenBank/DDBJ whole genome shotgun (WGS) entry which is preliminary data.</text>
</comment>
<dbReference type="Proteomes" id="UP000299102">
    <property type="component" value="Unassembled WGS sequence"/>
</dbReference>
<dbReference type="AlphaFoldDB" id="A0A4C1WZL0"/>
<reference evidence="1 2" key="1">
    <citation type="journal article" date="2019" name="Commun. Biol.">
        <title>The bagworm genome reveals a unique fibroin gene that provides high tensile strength.</title>
        <authorList>
            <person name="Kono N."/>
            <person name="Nakamura H."/>
            <person name="Ohtoshi R."/>
            <person name="Tomita M."/>
            <person name="Numata K."/>
            <person name="Arakawa K."/>
        </authorList>
    </citation>
    <scope>NUCLEOTIDE SEQUENCE [LARGE SCALE GENOMIC DNA]</scope>
</reference>
<evidence type="ECO:0000313" key="2">
    <source>
        <dbReference type="Proteomes" id="UP000299102"/>
    </source>
</evidence>
<proteinExistence type="predicted"/>
<evidence type="ECO:0000313" key="1">
    <source>
        <dbReference type="EMBL" id="GBP55509.1"/>
    </source>
</evidence>
<protein>
    <submittedName>
        <fullName evidence="1">Uncharacterized protein</fullName>
    </submittedName>
</protein>
<gene>
    <name evidence="1" type="ORF">EVAR_36232_1</name>
</gene>
<dbReference type="EMBL" id="BGZK01000671">
    <property type="protein sequence ID" value="GBP55509.1"/>
    <property type="molecule type" value="Genomic_DNA"/>
</dbReference>
<accession>A0A4C1WZL0</accession>
<name>A0A4C1WZL0_EUMVA</name>
<keyword evidence="2" id="KW-1185">Reference proteome</keyword>
<organism evidence="1 2">
    <name type="scientific">Eumeta variegata</name>
    <name type="common">Bagworm moth</name>
    <name type="synonym">Eumeta japonica</name>
    <dbReference type="NCBI Taxonomy" id="151549"/>
    <lineage>
        <taxon>Eukaryota</taxon>
        <taxon>Metazoa</taxon>
        <taxon>Ecdysozoa</taxon>
        <taxon>Arthropoda</taxon>
        <taxon>Hexapoda</taxon>
        <taxon>Insecta</taxon>
        <taxon>Pterygota</taxon>
        <taxon>Neoptera</taxon>
        <taxon>Endopterygota</taxon>
        <taxon>Lepidoptera</taxon>
        <taxon>Glossata</taxon>
        <taxon>Ditrysia</taxon>
        <taxon>Tineoidea</taxon>
        <taxon>Psychidae</taxon>
        <taxon>Oiketicinae</taxon>
        <taxon>Eumeta</taxon>
    </lineage>
</organism>